<dbReference type="GO" id="GO:0031490">
    <property type="term" value="F:chromatin DNA binding"/>
    <property type="evidence" value="ECO:0007669"/>
    <property type="project" value="TreeGrafter"/>
</dbReference>
<gene>
    <name evidence="18" type="ORF">C1H46_035833</name>
</gene>
<comment type="similarity">
    <text evidence="2">Belongs to the class-I aminoacyl-tRNA synthetase family.</text>
</comment>
<feature type="compositionally biased region" description="Basic and acidic residues" evidence="16">
    <location>
        <begin position="16"/>
        <end position="48"/>
    </location>
</feature>
<evidence type="ECO:0000256" key="1">
    <source>
        <dbReference type="ARBA" id="ARBA00004123"/>
    </source>
</evidence>
<dbReference type="InterPro" id="IPR002300">
    <property type="entry name" value="aa-tRNA-synth_Ia"/>
</dbReference>
<dbReference type="FunFam" id="1.10.730.10:FF:000011">
    <property type="entry name" value="Leucine--tRNA ligase chloroplastic/mitochondrial"/>
    <property type="match status" value="1"/>
</dbReference>
<evidence type="ECO:0000256" key="5">
    <source>
        <dbReference type="ARBA" id="ARBA00022598"/>
    </source>
</evidence>
<dbReference type="AlphaFoldDB" id="A0A540KWI2"/>
<keyword evidence="12" id="KW-0804">Transcription</keyword>
<dbReference type="GO" id="GO:0000118">
    <property type="term" value="C:histone deacetylase complex"/>
    <property type="evidence" value="ECO:0007669"/>
    <property type="project" value="TreeGrafter"/>
</dbReference>
<dbReference type="EMBL" id="VIEB01000899">
    <property type="protein sequence ID" value="TQD78595.1"/>
    <property type="molecule type" value="Genomic_DNA"/>
</dbReference>
<dbReference type="InterPro" id="IPR003347">
    <property type="entry name" value="JmjC_dom"/>
</dbReference>
<feature type="region of interest" description="Disordered" evidence="16">
    <location>
        <begin position="16"/>
        <end position="80"/>
    </location>
</feature>
<evidence type="ECO:0000256" key="16">
    <source>
        <dbReference type="SAM" id="MobiDB-lite"/>
    </source>
</evidence>
<organism evidence="18 19">
    <name type="scientific">Malus baccata</name>
    <name type="common">Siberian crab apple</name>
    <name type="synonym">Pyrus baccata</name>
    <dbReference type="NCBI Taxonomy" id="106549"/>
    <lineage>
        <taxon>Eukaryota</taxon>
        <taxon>Viridiplantae</taxon>
        <taxon>Streptophyta</taxon>
        <taxon>Embryophyta</taxon>
        <taxon>Tracheophyta</taxon>
        <taxon>Spermatophyta</taxon>
        <taxon>Magnoliopsida</taxon>
        <taxon>eudicotyledons</taxon>
        <taxon>Gunneridae</taxon>
        <taxon>Pentapetalae</taxon>
        <taxon>rosids</taxon>
        <taxon>fabids</taxon>
        <taxon>Rosales</taxon>
        <taxon>Rosaceae</taxon>
        <taxon>Amygdaloideae</taxon>
        <taxon>Maleae</taxon>
        <taxon>Malus</taxon>
    </lineage>
</organism>
<evidence type="ECO:0000256" key="7">
    <source>
        <dbReference type="ARBA" id="ARBA00022741"/>
    </source>
</evidence>
<comment type="subcellular location">
    <subcellularLocation>
        <location evidence="1">Nucleus</location>
    </subcellularLocation>
</comment>
<dbReference type="PANTHER" id="PTHR12549">
    <property type="entry name" value="JMJC DOMAIN-CONTAINING HISTONE DEMETHYLATION PROTEIN"/>
    <property type="match status" value="1"/>
</dbReference>
<keyword evidence="6" id="KW-0479">Metal-binding</keyword>
<dbReference type="InterPro" id="IPR013155">
    <property type="entry name" value="M/V/L/I-tRNA-synth_anticd-bd"/>
</dbReference>
<dbReference type="SUPFAM" id="SSF51197">
    <property type="entry name" value="Clavaminate synthase-like"/>
    <property type="match status" value="1"/>
</dbReference>
<dbReference type="Gene3D" id="1.10.730.10">
    <property type="entry name" value="Isoleucyl-tRNA Synthetase, Domain 1"/>
    <property type="match status" value="1"/>
</dbReference>
<dbReference type="InterPro" id="IPR001841">
    <property type="entry name" value="Znf_RING"/>
</dbReference>
<comment type="caution">
    <text evidence="18">The sequence shown here is derived from an EMBL/GenBank/DDBJ whole genome shotgun (WGS) entry which is preliminary data.</text>
</comment>
<dbReference type="GO" id="GO:0004823">
    <property type="term" value="F:leucine-tRNA ligase activity"/>
    <property type="evidence" value="ECO:0007669"/>
    <property type="project" value="UniProtKB-EC"/>
</dbReference>
<evidence type="ECO:0000256" key="11">
    <source>
        <dbReference type="ARBA" id="ARBA00023146"/>
    </source>
</evidence>
<dbReference type="GO" id="GO:0003712">
    <property type="term" value="F:transcription coregulator activity"/>
    <property type="evidence" value="ECO:0007669"/>
    <property type="project" value="TreeGrafter"/>
</dbReference>
<name>A0A540KWI2_MALBA</name>
<dbReference type="GO" id="GO:0008270">
    <property type="term" value="F:zinc ion binding"/>
    <property type="evidence" value="ECO:0007669"/>
    <property type="project" value="UniProtKB-KW"/>
</dbReference>
<keyword evidence="8" id="KW-0067">ATP-binding</keyword>
<keyword evidence="19" id="KW-1185">Reference proteome</keyword>
<sequence>MEVLIVEQGRLERYNDKDIRVPKRRRSDFLHHGKGGDKSEEDEKHKDFSSLTGTESKKRRLAPENGKRISKKRRSSKVVESSEDEFDGEILFLVKAQARKRGGVDCEVIGRSSLKDETVRYESKNGACNTSSSSPPTSPGSSSRYMKDNEEVNLKCHQCMKEEKKTIVSCSKCKKNSYCIRCIKQWYPHMKVKEVKELCPFCRKNCNCNVCLHSTGVIKIPETDLDDCKKAQHLEHLLSNLLPFLKKISQEQNQEIEIEANLRGLSPSAVEIPQTLCFNDERVYCNHCATSIIDLHRSCSKCSYELCLNCCREIRQGCLFDRGDVKFQYRSRGYDYIHGGDPAPDCCPLKDSEDHIEPLTEWKANGDATVSCAPKEMGGCGDCVLDLKRILPADWISNLVVKAKYLLETFQKERSTFKHNCETRRDMLRKAASREGSCDNFLFCPDSKDTLKEEELLHFKEHWVNGEPVIVKNVLEQANGLSWEPMVMWRALSENMDAASTQYSEVKTIDCLAGCEVEINTRQFFQGYTEGRMYKNLWPEMLKLKDWPPSDKFEDLLPRHCDEFISALPFLEYTDPRAGFLNLAVKLPPGVLKPDLGPKTYIAYGFMEELGRGDSVTKLHCDMSDAVNILTHTAEVQSSNEQQSAISRLKKLHRVQDERELMDWENSHKDRAGQSGGQTEDRETLESNRPSEINGELKVRKDELDDPSCSSSNEATEETGGALWDIFRREDVPKLEAYLMKHYKEFRHTYCSLVEKVQYIAYKDTDGNFISADSGTAVEHQQEIIPEEKVMKSGDSFVLKDNPDICLIARSHKMSKSRGNVVNPDDVVSEYGADSLRLYEMFMGPLRDSKTWNTSGIEGVHRFLGRTWRLVVGSPLSDGTFKDGTVVTDGEPTLEQLRSLHKCIAKVNEEIEATRFNTGISAMMEFLNAAYKWQNHPRLVIEAFVLLLSPYAPHMAEELWFRLGHSKSLAYEPFPKADRAYLKESTIVLPVQINGKTRGTIQVEETCSEEDAFQLATQDEKLSKYLDGKSIKKRIFVPGKILNVILDRENVKAAAR</sequence>
<dbReference type="EC" id="6.1.1.4" evidence="4"/>
<keyword evidence="15" id="KW-0862">Zinc</keyword>
<dbReference type="InterPro" id="IPR045109">
    <property type="entry name" value="LSDs-like"/>
</dbReference>
<dbReference type="GO" id="GO:0032454">
    <property type="term" value="F:histone H3K9 demethylase activity"/>
    <property type="evidence" value="ECO:0007669"/>
    <property type="project" value="InterPro"/>
</dbReference>
<comment type="similarity">
    <text evidence="3">Belongs to the JARID1 histone demethylase family.</text>
</comment>
<dbReference type="Gene3D" id="2.60.120.650">
    <property type="entry name" value="Cupin"/>
    <property type="match status" value="1"/>
</dbReference>
<evidence type="ECO:0000256" key="4">
    <source>
        <dbReference type="ARBA" id="ARBA00013164"/>
    </source>
</evidence>
<evidence type="ECO:0000313" key="18">
    <source>
        <dbReference type="EMBL" id="TQD78595.1"/>
    </source>
</evidence>
<dbReference type="Pfam" id="PF00133">
    <property type="entry name" value="tRNA-synt_1"/>
    <property type="match status" value="1"/>
</dbReference>
<dbReference type="InterPro" id="IPR009080">
    <property type="entry name" value="tRNAsynth_Ia_anticodon-bd"/>
</dbReference>
<evidence type="ECO:0000313" key="19">
    <source>
        <dbReference type="Proteomes" id="UP000315295"/>
    </source>
</evidence>
<comment type="catalytic activity">
    <reaction evidence="14">
        <text>tRNA(Leu) + L-leucine + ATP = L-leucyl-tRNA(Leu) + AMP + diphosphate</text>
        <dbReference type="Rhea" id="RHEA:11688"/>
        <dbReference type="Rhea" id="RHEA-COMP:9613"/>
        <dbReference type="Rhea" id="RHEA-COMP:9622"/>
        <dbReference type="ChEBI" id="CHEBI:30616"/>
        <dbReference type="ChEBI" id="CHEBI:33019"/>
        <dbReference type="ChEBI" id="CHEBI:57427"/>
        <dbReference type="ChEBI" id="CHEBI:78442"/>
        <dbReference type="ChEBI" id="CHEBI:78494"/>
        <dbReference type="ChEBI" id="CHEBI:456215"/>
        <dbReference type="EC" id="6.1.1.4"/>
    </reaction>
</comment>
<evidence type="ECO:0000256" key="14">
    <source>
        <dbReference type="ARBA" id="ARBA00047469"/>
    </source>
</evidence>
<keyword evidence="10" id="KW-0805">Transcription regulation</keyword>
<evidence type="ECO:0000256" key="6">
    <source>
        <dbReference type="ARBA" id="ARBA00022723"/>
    </source>
</evidence>
<keyword evidence="13" id="KW-0539">Nucleus</keyword>
<evidence type="ECO:0000256" key="8">
    <source>
        <dbReference type="ARBA" id="ARBA00022840"/>
    </source>
</evidence>
<dbReference type="CDD" id="cd07958">
    <property type="entry name" value="Anticodon_Ia_Leu_BEm"/>
    <property type="match status" value="1"/>
</dbReference>
<keyword evidence="11" id="KW-0030">Aminoacyl-tRNA synthetase</keyword>
<dbReference type="STRING" id="106549.A0A540KWI2"/>
<dbReference type="PROSITE" id="PS50089">
    <property type="entry name" value="ZF_RING_2"/>
    <property type="match status" value="1"/>
</dbReference>
<dbReference type="PANTHER" id="PTHR12549:SF37">
    <property type="entry name" value="LYSINE-SPECIFIC DEMETHYLASE JMJ26"/>
    <property type="match status" value="1"/>
</dbReference>
<evidence type="ECO:0000256" key="12">
    <source>
        <dbReference type="ARBA" id="ARBA00023163"/>
    </source>
</evidence>
<feature type="compositionally biased region" description="Basic and acidic residues" evidence="16">
    <location>
        <begin position="663"/>
        <end position="672"/>
    </location>
</feature>
<dbReference type="Pfam" id="PF10497">
    <property type="entry name" value="zf-4CXXC_R1"/>
    <property type="match status" value="1"/>
</dbReference>
<dbReference type="Pfam" id="PF08264">
    <property type="entry name" value="Anticodon_1"/>
    <property type="match status" value="1"/>
</dbReference>
<feature type="region of interest" description="Disordered" evidence="16">
    <location>
        <begin position="663"/>
        <end position="716"/>
    </location>
</feature>
<dbReference type="SUPFAM" id="SSF52374">
    <property type="entry name" value="Nucleotidylyl transferase"/>
    <property type="match status" value="1"/>
</dbReference>
<dbReference type="GO" id="GO:0000785">
    <property type="term" value="C:chromatin"/>
    <property type="evidence" value="ECO:0007669"/>
    <property type="project" value="TreeGrafter"/>
</dbReference>
<evidence type="ECO:0000256" key="9">
    <source>
        <dbReference type="ARBA" id="ARBA00022917"/>
    </source>
</evidence>
<dbReference type="GO" id="GO:0006357">
    <property type="term" value="P:regulation of transcription by RNA polymerase II"/>
    <property type="evidence" value="ECO:0007669"/>
    <property type="project" value="TreeGrafter"/>
</dbReference>
<dbReference type="SMART" id="SM00558">
    <property type="entry name" value="JmjC"/>
    <property type="match status" value="1"/>
</dbReference>
<feature type="compositionally biased region" description="Low complexity" evidence="16">
    <location>
        <begin position="130"/>
        <end position="143"/>
    </location>
</feature>
<accession>A0A540KWI2</accession>
<dbReference type="GO" id="GO:0005739">
    <property type="term" value="C:mitochondrion"/>
    <property type="evidence" value="ECO:0007669"/>
    <property type="project" value="UniProtKB-ARBA"/>
</dbReference>
<evidence type="ECO:0000256" key="3">
    <source>
        <dbReference type="ARBA" id="ARBA00006801"/>
    </source>
</evidence>
<keyword evidence="15" id="KW-0863">Zinc-finger</keyword>
<feature type="region of interest" description="Disordered" evidence="16">
    <location>
        <begin position="124"/>
        <end position="145"/>
    </location>
</feature>
<keyword evidence="7" id="KW-0547">Nucleotide-binding</keyword>
<evidence type="ECO:0000256" key="10">
    <source>
        <dbReference type="ARBA" id="ARBA00023015"/>
    </source>
</evidence>
<keyword evidence="5" id="KW-0436">Ligase</keyword>
<evidence type="ECO:0000256" key="13">
    <source>
        <dbReference type="ARBA" id="ARBA00023242"/>
    </source>
</evidence>
<reference evidence="18 19" key="1">
    <citation type="journal article" date="2019" name="G3 (Bethesda)">
        <title>Sequencing of a Wild Apple (Malus baccata) Genome Unravels the Differences Between Cultivated and Wild Apple Species Regarding Disease Resistance and Cold Tolerance.</title>
        <authorList>
            <person name="Chen X."/>
        </authorList>
    </citation>
    <scope>NUCLEOTIDE SEQUENCE [LARGE SCALE GENOMIC DNA]</scope>
    <source>
        <strain evidence="19">cv. Shandingzi</strain>
        <tissue evidence="18">Leaves</tissue>
    </source>
</reference>
<evidence type="ECO:0000256" key="2">
    <source>
        <dbReference type="ARBA" id="ARBA00005594"/>
    </source>
</evidence>
<dbReference type="GO" id="GO:0006418">
    <property type="term" value="P:tRNA aminoacylation for protein translation"/>
    <property type="evidence" value="ECO:0007669"/>
    <property type="project" value="InterPro"/>
</dbReference>
<evidence type="ECO:0000259" key="17">
    <source>
        <dbReference type="PROSITE" id="PS50089"/>
    </source>
</evidence>
<proteinExistence type="inferred from homology"/>
<evidence type="ECO:0000256" key="15">
    <source>
        <dbReference type="PROSITE-ProRule" id="PRU00175"/>
    </source>
</evidence>
<dbReference type="GO" id="GO:0005524">
    <property type="term" value="F:ATP binding"/>
    <property type="evidence" value="ECO:0007669"/>
    <property type="project" value="UniProtKB-KW"/>
</dbReference>
<dbReference type="SUPFAM" id="SSF47323">
    <property type="entry name" value="Anticodon-binding domain of a subclass of class I aminoacyl-tRNA synthetases"/>
    <property type="match status" value="1"/>
</dbReference>
<feature type="domain" description="RING-type" evidence="17">
    <location>
        <begin position="156"/>
        <end position="203"/>
    </location>
</feature>
<protein>
    <recommendedName>
        <fullName evidence="4">leucine--tRNA ligase</fullName>
        <ecNumber evidence="4">6.1.1.4</ecNumber>
    </recommendedName>
</protein>
<keyword evidence="9" id="KW-0648">Protein biosynthesis</keyword>
<dbReference type="Proteomes" id="UP000315295">
    <property type="component" value="Unassembled WGS sequence"/>
</dbReference>
<dbReference type="InterPro" id="IPR018866">
    <property type="entry name" value="Znf-4CXXC_R1"/>
</dbReference>